<evidence type="ECO:0000256" key="8">
    <source>
        <dbReference type="RuleBase" id="RU004560"/>
    </source>
</evidence>
<dbReference type="PROSITE" id="PS51719">
    <property type="entry name" value="G_SEPTIN"/>
    <property type="match status" value="1"/>
</dbReference>
<dbReference type="GO" id="GO:0005856">
    <property type="term" value="C:cytoskeleton"/>
    <property type="evidence" value="ECO:0007669"/>
    <property type="project" value="UniProtKB-SubCell"/>
</dbReference>
<evidence type="ECO:0000256" key="6">
    <source>
        <dbReference type="ARBA" id="ARBA00023212"/>
    </source>
</evidence>
<protein>
    <recommendedName>
        <fullName evidence="10">Septin-type G domain-containing protein</fullName>
    </recommendedName>
</protein>
<evidence type="ECO:0000313" key="12">
    <source>
        <dbReference type="Proteomes" id="UP001181693"/>
    </source>
</evidence>
<proteinExistence type="inferred from homology"/>
<dbReference type="AlphaFoldDB" id="A0AAV3AL82"/>
<dbReference type="EMBL" id="DYDO01000003">
    <property type="protein sequence ID" value="DBA27823.1"/>
    <property type="molecule type" value="Genomic_DNA"/>
</dbReference>
<dbReference type="InterPro" id="IPR027417">
    <property type="entry name" value="P-loop_NTPase"/>
</dbReference>
<dbReference type="Pfam" id="PF00735">
    <property type="entry name" value="Septin"/>
    <property type="match status" value="1"/>
</dbReference>
<dbReference type="CDD" id="cd01850">
    <property type="entry name" value="CDC_Septin"/>
    <property type="match status" value="1"/>
</dbReference>
<accession>A0AAV3AL82</accession>
<keyword evidence="4 8" id="KW-0547">Nucleotide-binding</keyword>
<comment type="subcellular location">
    <subcellularLocation>
        <location evidence="1">Cytoplasm</location>
        <location evidence="1">Cytoskeleton</location>
    </subcellularLocation>
</comment>
<dbReference type="GO" id="GO:0005525">
    <property type="term" value="F:GTP binding"/>
    <property type="evidence" value="ECO:0007669"/>
    <property type="project" value="UniProtKB-KW"/>
</dbReference>
<evidence type="ECO:0000259" key="10">
    <source>
        <dbReference type="PROSITE" id="PS51719"/>
    </source>
</evidence>
<comment type="similarity">
    <text evidence="8">Belongs to the TRAFAC class TrmE-Era-EngA-EngB-Septin-like GTPase superfamily. Septin GTPase family.</text>
</comment>
<evidence type="ECO:0000256" key="7">
    <source>
        <dbReference type="ARBA" id="ARBA00023306"/>
    </source>
</evidence>
<evidence type="ECO:0000256" key="3">
    <source>
        <dbReference type="ARBA" id="ARBA00022618"/>
    </source>
</evidence>
<gene>
    <name evidence="11" type="ORF">GDO54_008279</name>
</gene>
<sequence>MSDPTVNAHLEGIISDFEALKRSFEVEEVDQSSNPSVQPRRTPNPLLRGAGSAAQKFQEQSPRNAEALLRHADIAGQRSPKSSLRRIDLAGSRHPEPMSRRTEISIDISSKQVENSAPAVSRFGLKRAELPGHKPPEPIPRRAEITLGKPHDLRGESPSSKIPEISQRRTEESNAKKVELQMPKSPEVPQVKQVENSIPSSTMLHHQPEPKLQTVQIEVQQQRSPEVIEDSQTYAANMTDVIRDAGVKQPLPTRGVGEKPATDFGYVGIDAILEQMRKKAMKQGFELNIMVVGQSGLGKSTLINTLFKSKVSRKSVQPTAEERIPKTIEIKSITHEIEEKGVRMKLTVIDTPGFGDHINNENCWMPIMKFINDQYEKYLQEEVNINRKKRIPDTRVHCCIYFIPATGHSLRPLDIEFMRRLSKVVNIVPVIAKADTLTLEERDYFKQRIRQDLQNNGIDIYPQKEFDEDAEDRLVNEKIREMIPFAVVGSDQEYQINGRRILGRKTKWGTIEVENIGHCEFAHLRDLLIRTHMQNIKDITSSIHFEAYRVKRLQEGNMLSNGTSEKDYSSNEI</sequence>
<dbReference type="FunFam" id="3.40.50.300:FF:000143">
    <property type="entry name" value="septin-9 isoform X1"/>
    <property type="match status" value="1"/>
</dbReference>
<feature type="compositionally biased region" description="Polar residues" evidence="9">
    <location>
        <begin position="31"/>
        <end position="41"/>
    </location>
</feature>
<evidence type="ECO:0000256" key="9">
    <source>
        <dbReference type="SAM" id="MobiDB-lite"/>
    </source>
</evidence>
<evidence type="ECO:0000256" key="2">
    <source>
        <dbReference type="ARBA" id="ARBA00022490"/>
    </source>
</evidence>
<organism evidence="11 12">
    <name type="scientific">Pyxicephalus adspersus</name>
    <name type="common">African bullfrog</name>
    <dbReference type="NCBI Taxonomy" id="30357"/>
    <lineage>
        <taxon>Eukaryota</taxon>
        <taxon>Metazoa</taxon>
        <taxon>Chordata</taxon>
        <taxon>Craniata</taxon>
        <taxon>Vertebrata</taxon>
        <taxon>Euteleostomi</taxon>
        <taxon>Amphibia</taxon>
        <taxon>Batrachia</taxon>
        <taxon>Anura</taxon>
        <taxon>Neobatrachia</taxon>
        <taxon>Ranoidea</taxon>
        <taxon>Pyxicephalidae</taxon>
        <taxon>Pyxicephalinae</taxon>
        <taxon>Pyxicephalus</taxon>
    </lineage>
</organism>
<dbReference type="GO" id="GO:0051301">
    <property type="term" value="P:cell division"/>
    <property type="evidence" value="ECO:0007669"/>
    <property type="project" value="UniProtKB-KW"/>
</dbReference>
<keyword evidence="5 8" id="KW-0342">GTP-binding</keyword>
<evidence type="ECO:0000256" key="5">
    <source>
        <dbReference type="ARBA" id="ARBA00023134"/>
    </source>
</evidence>
<dbReference type="SUPFAM" id="SSF52540">
    <property type="entry name" value="P-loop containing nucleoside triphosphate hydrolases"/>
    <property type="match status" value="1"/>
</dbReference>
<dbReference type="Gene3D" id="3.40.50.300">
    <property type="entry name" value="P-loop containing nucleotide triphosphate hydrolases"/>
    <property type="match status" value="1"/>
</dbReference>
<keyword evidence="7" id="KW-0131">Cell cycle</keyword>
<keyword evidence="12" id="KW-1185">Reference proteome</keyword>
<evidence type="ECO:0000313" key="11">
    <source>
        <dbReference type="EMBL" id="DBA27823.1"/>
    </source>
</evidence>
<evidence type="ECO:0000256" key="4">
    <source>
        <dbReference type="ARBA" id="ARBA00022741"/>
    </source>
</evidence>
<dbReference type="InterPro" id="IPR016491">
    <property type="entry name" value="Septin"/>
</dbReference>
<keyword evidence="2" id="KW-0963">Cytoplasm</keyword>
<feature type="compositionally biased region" description="Basic and acidic residues" evidence="9">
    <location>
        <begin position="85"/>
        <end position="102"/>
    </location>
</feature>
<dbReference type="InterPro" id="IPR030379">
    <property type="entry name" value="G_SEPTIN_dom"/>
</dbReference>
<keyword evidence="3" id="KW-0132">Cell division</keyword>
<feature type="domain" description="Septin-type G" evidence="10">
    <location>
        <begin position="283"/>
        <end position="555"/>
    </location>
</feature>
<reference evidence="11" key="1">
    <citation type="thesis" date="2020" institute="ProQuest LLC" country="789 East Eisenhower Parkway, Ann Arbor, MI, USA">
        <title>Comparative Genomics and Chromosome Evolution.</title>
        <authorList>
            <person name="Mudd A.B."/>
        </authorList>
    </citation>
    <scope>NUCLEOTIDE SEQUENCE</scope>
    <source>
        <strain evidence="11">1538</strain>
        <tissue evidence="11">Blood</tissue>
    </source>
</reference>
<evidence type="ECO:0000256" key="1">
    <source>
        <dbReference type="ARBA" id="ARBA00004245"/>
    </source>
</evidence>
<name>A0AAV3AL82_PYXAD</name>
<dbReference type="PANTHER" id="PTHR18884">
    <property type="entry name" value="SEPTIN"/>
    <property type="match status" value="1"/>
</dbReference>
<feature type="region of interest" description="Disordered" evidence="9">
    <location>
        <begin position="124"/>
        <end position="191"/>
    </location>
</feature>
<comment type="caution">
    <text evidence="11">The sequence shown here is derived from an EMBL/GenBank/DDBJ whole genome shotgun (WGS) entry which is preliminary data.</text>
</comment>
<feature type="compositionally biased region" description="Basic and acidic residues" evidence="9">
    <location>
        <begin position="166"/>
        <end position="179"/>
    </location>
</feature>
<feature type="region of interest" description="Disordered" evidence="9">
    <location>
        <begin position="26"/>
        <end position="102"/>
    </location>
</feature>
<keyword evidence="6" id="KW-0206">Cytoskeleton</keyword>
<dbReference type="Proteomes" id="UP001181693">
    <property type="component" value="Unassembled WGS sequence"/>
</dbReference>
<feature type="compositionally biased region" description="Basic and acidic residues" evidence="9">
    <location>
        <begin position="126"/>
        <end position="155"/>
    </location>
</feature>